<organism evidence="2">
    <name type="scientific">endosymbiont of Ridgeia piscesae</name>
    <dbReference type="NCBI Taxonomy" id="54398"/>
    <lineage>
        <taxon>Bacteria</taxon>
        <taxon>Pseudomonadati</taxon>
        <taxon>Pseudomonadota</taxon>
        <taxon>Gammaproteobacteria</taxon>
        <taxon>sulfur-oxidizing symbionts</taxon>
    </lineage>
</organism>
<feature type="compositionally biased region" description="Basic and acidic residues" evidence="1">
    <location>
        <begin position="17"/>
        <end position="29"/>
    </location>
</feature>
<evidence type="ECO:0000313" key="2">
    <source>
        <dbReference type="EMBL" id="ABY79038.1"/>
    </source>
</evidence>
<accession>D2CKY9</accession>
<dbReference type="EMBL" id="EU247763">
    <property type="protein sequence ID" value="ABY79038.1"/>
    <property type="molecule type" value="Genomic_DNA"/>
</dbReference>
<protein>
    <submittedName>
        <fullName evidence="2">Uncharacterized protein</fullName>
    </submittedName>
</protein>
<feature type="region of interest" description="Disordered" evidence="1">
    <location>
        <begin position="1"/>
        <end position="35"/>
    </location>
</feature>
<dbReference type="AlphaFoldDB" id="D2CKY9"/>
<name>D2CKY9_9GAMM</name>
<feature type="compositionally biased region" description="Polar residues" evidence="1">
    <location>
        <begin position="1"/>
        <end position="16"/>
    </location>
</feature>
<evidence type="ECO:0000256" key="1">
    <source>
        <dbReference type="SAM" id="MobiDB-lite"/>
    </source>
</evidence>
<proteinExistence type="predicted"/>
<sequence>MFCQQMTTQNLTASATDKQRTAQRHERSSKMKKQTRMISNIINEAAKTDVVMPWTRGARRAAWIAKRNAPAVSLKVARG</sequence>
<reference evidence="2" key="1">
    <citation type="submission" date="2007-10" db="EMBL/GenBank/DDBJ databases">
        <title>Autotrophic evidences of epsilon proteobacteria as symbionts of hydrothermal vent tubeworm Ridgeia piscesae.</title>
        <authorList>
            <person name="Wang X."/>
            <person name="Yan X."/>
            <person name="Xu X."/>
        </authorList>
    </citation>
    <scope>NUCLEOTIDE SEQUENCE</scope>
</reference>